<dbReference type="EC" id="3.6.1.41" evidence="1"/>
<dbReference type="SUPFAM" id="SSF109604">
    <property type="entry name" value="HD-domain/PDEase-like"/>
    <property type="match status" value="1"/>
</dbReference>
<protein>
    <recommendedName>
        <fullName evidence="1">bis(5'-nucleosyl)-tetraphosphatase (symmetrical)</fullName>
        <ecNumber evidence="1">3.6.1.41</ecNumber>
    </recommendedName>
</protein>
<organism evidence="8 9">
    <name type="scientific">Limosilactobacillus frumenti DSM 13145</name>
    <dbReference type="NCBI Taxonomy" id="1423746"/>
    <lineage>
        <taxon>Bacteria</taxon>
        <taxon>Bacillati</taxon>
        <taxon>Bacillota</taxon>
        <taxon>Bacilli</taxon>
        <taxon>Lactobacillales</taxon>
        <taxon>Lactobacillaceae</taxon>
        <taxon>Limosilactobacillus</taxon>
    </lineage>
</organism>
<proteinExistence type="predicted"/>
<evidence type="ECO:0000313" key="9">
    <source>
        <dbReference type="Proteomes" id="UP000051445"/>
    </source>
</evidence>
<dbReference type="AlphaFoldDB" id="A0A0R1P447"/>
<keyword evidence="4 8" id="KW-0378">Hydrolase</keyword>
<evidence type="ECO:0000256" key="6">
    <source>
        <dbReference type="ARBA" id="ARBA00049417"/>
    </source>
</evidence>
<dbReference type="InterPro" id="IPR006675">
    <property type="entry name" value="HDIG_dom"/>
</dbReference>
<dbReference type="PATRIC" id="fig|1423746.3.peg.1180"/>
<comment type="caution">
    <text evidence="8">The sequence shown here is derived from an EMBL/GenBank/DDBJ whole genome shotgun (WGS) entry which is preliminary data.</text>
</comment>
<evidence type="ECO:0000256" key="3">
    <source>
        <dbReference type="ARBA" id="ARBA00022741"/>
    </source>
</evidence>
<keyword evidence="2" id="KW-0479">Metal-binding</keyword>
<feature type="domain" description="HD" evidence="7">
    <location>
        <begin position="32"/>
        <end position="146"/>
    </location>
</feature>
<dbReference type="GO" id="GO:0008803">
    <property type="term" value="F:bis(5'-nucleosyl)-tetraphosphatase (symmetrical) activity"/>
    <property type="evidence" value="ECO:0007669"/>
    <property type="project" value="UniProtKB-EC"/>
</dbReference>
<name>A0A0R1P447_9LACO</name>
<evidence type="ECO:0000259" key="7">
    <source>
        <dbReference type="PROSITE" id="PS51831"/>
    </source>
</evidence>
<dbReference type="STRING" id="1423746.FD27_GL001159"/>
<sequence>MTEEIIEYSNHYIPLTRDALIERLQNSLRPKRFHHVLRVEQTAIKLAKRYHVDLEKASIAGLCHDYAKQRPDDVFIAEIKKKHLDPDLLNWGNAIWHGVVGAELLKDECGIWDEDILNAVRHHTTGAVVMSPLEQIVYMADYIEPARDFPGVDRARQITDEDLGAGVAYQTKHTLAYLIKNNKPVYPKTIETYNAWVAKYEGKID</sequence>
<evidence type="ECO:0000256" key="2">
    <source>
        <dbReference type="ARBA" id="ARBA00022723"/>
    </source>
</evidence>
<comment type="catalytic activity">
    <reaction evidence="6">
        <text>P(1),P(4)-bis(5'-adenosyl) tetraphosphate + H2O = 2 ADP + 2 H(+)</text>
        <dbReference type="Rhea" id="RHEA:24252"/>
        <dbReference type="ChEBI" id="CHEBI:15377"/>
        <dbReference type="ChEBI" id="CHEBI:15378"/>
        <dbReference type="ChEBI" id="CHEBI:58141"/>
        <dbReference type="ChEBI" id="CHEBI:456216"/>
        <dbReference type="EC" id="3.6.1.41"/>
    </reaction>
</comment>
<dbReference type="NCBIfam" id="TIGR00277">
    <property type="entry name" value="HDIG"/>
    <property type="match status" value="1"/>
</dbReference>
<evidence type="ECO:0000256" key="1">
    <source>
        <dbReference type="ARBA" id="ARBA00012506"/>
    </source>
</evidence>
<dbReference type="PANTHER" id="PTHR35795">
    <property type="entry name" value="SLR1885 PROTEIN"/>
    <property type="match status" value="1"/>
</dbReference>
<dbReference type="NCBIfam" id="TIGR00488">
    <property type="entry name" value="bis(5'-nucleosyl)-tetraphosphatase (symmetrical) YqeK"/>
    <property type="match status" value="1"/>
</dbReference>
<dbReference type="InterPro" id="IPR005249">
    <property type="entry name" value="YqeK"/>
</dbReference>
<dbReference type="Proteomes" id="UP000051445">
    <property type="component" value="Unassembled WGS sequence"/>
</dbReference>
<keyword evidence="3" id="KW-0547">Nucleotide-binding</keyword>
<gene>
    <name evidence="8" type="ORF">FD27_GL001159</name>
</gene>
<dbReference type="GO" id="GO:0000166">
    <property type="term" value="F:nucleotide binding"/>
    <property type="evidence" value="ECO:0007669"/>
    <property type="project" value="UniProtKB-KW"/>
</dbReference>
<dbReference type="InterPro" id="IPR051094">
    <property type="entry name" value="Diverse_Catalytic_Enzymes"/>
</dbReference>
<dbReference type="InterPro" id="IPR003607">
    <property type="entry name" value="HD/PDEase_dom"/>
</dbReference>
<dbReference type="SMART" id="SM00471">
    <property type="entry name" value="HDc"/>
    <property type="match status" value="1"/>
</dbReference>
<dbReference type="Pfam" id="PF01966">
    <property type="entry name" value="HD"/>
    <property type="match status" value="1"/>
</dbReference>
<dbReference type="OrthoDB" id="9782134at2"/>
<dbReference type="RefSeq" id="WP_057751731.1">
    <property type="nucleotide sequence ID" value="NZ_AZER01000016.1"/>
</dbReference>
<dbReference type="InterPro" id="IPR006674">
    <property type="entry name" value="HD_domain"/>
</dbReference>
<keyword evidence="9" id="KW-1185">Reference proteome</keyword>
<dbReference type="PANTHER" id="PTHR35795:SF1">
    <property type="entry name" value="BIS(5'-NUCLEOSYL)-TETRAPHOSPHATASE, SYMMETRICAL"/>
    <property type="match status" value="1"/>
</dbReference>
<evidence type="ECO:0000256" key="4">
    <source>
        <dbReference type="ARBA" id="ARBA00022801"/>
    </source>
</evidence>
<dbReference type="EMBL" id="AZER01000016">
    <property type="protein sequence ID" value="KRL27399.1"/>
    <property type="molecule type" value="Genomic_DNA"/>
</dbReference>
<keyword evidence="5" id="KW-0408">Iron</keyword>
<evidence type="ECO:0000256" key="5">
    <source>
        <dbReference type="ARBA" id="ARBA00023004"/>
    </source>
</evidence>
<dbReference type="GO" id="GO:0046872">
    <property type="term" value="F:metal ion binding"/>
    <property type="evidence" value="ECO:0007669"/>
    <property type="project" value="UniProtKB-KW"/>
</dbReference>
<dbReference type="Gene3D" id="1.10.3210.10">
    <property type="entry name" value="Hypothetical protein af1432"/>
    <property type="match status" value="1"/>
</dbReference>
<evidence type="ECO:0000313" key="8">
    <source>
        <dbReference type="EMBL" id="KRL27399.1"/>
    </source>
</evidence>
<dbReference type="PROSITE" id="PS51831">
    <property type="entry name" value="HD"/>
    <property type="match status" value="1"/>
</dbReference>
<dbReference type="CDD" id="cd00077">
    <property type="entry name" value="HDc"/>
    <property type="match status" value="1"/>
</dbReference>
<reference evidence="8 9" key="1">
    <citation type="journal article" date="2015" name="Genome Announc.">
        <title>Expanding the biotechnology potential of lactobacilli through comparative genomics of 213 strains and associated genera.</title>
        <authorList>
            <person name="Sun Z."/>
            <person name="Harris H.M."/>
            <person name="McCann A."/>
            <person name="Guo C."/>
            <person name="Argimon S."/>
            <person name="Zhang W."/>
            <person name="Yang X."/>
            <person name="Jeffery I.B."/>
            <person name="Cooney J.C."/>
            <person name="Kagawa T.F."/>
            <person name="Liu W."/>
            <person name="Song Y."/>
            <person name="Salvetti E."/>
            <person name="Wrobel A."/>
            <person name="Rasinkangas P."/>
            <person name="Parkhill J."/>
            <person name="Rea M.C."/>
            <person name="O'Sullivan O."/>
            <person name="Ritari J."/>
            <person name="Douillard F.P."/>
            <person name="Paul Ross R."/>
            <person name="Yang R."/>
            <person name="Briner A.E."/>
            <person name="Felis G.E."/>
            <person name="de Vos W.M."/>
            <person name="Barrangou R."/>
            <person name="Klaenhammer T.R."/>
            <person name="Caufield P.W."/>
            <person name="Cui Y."/>
            <person name="Zhang H."/>
            <person name="O'Toole P.W."/>
        </authorList>
    </citation>
    <scope>NUCLEOTIDE SEQUENCE [LARGE SCALE GENOMIC DNA]</scope>
    <source>
        <strain evidence="8 9">DSM 13145</strain>
    </source>
</reference>
<accession>A0A0R1P447</accession>